<feature type="coiled-coil region" evidence="1">
    <location>
        <begin position="376"/>
        <end position="417"/>
    </location>
</feature>
<organism evidence="3 4">
    <name type="scientific">Marasmius crinis-equi</name>
    <dbReference type="NCBI Taxonomy" id="585013"/>
    <lineage>
        <taxon>Eukaryota</taxon>
        <taxon>Fungi</taxon>
        <taxon>Dikarya</taxon>
        <taxon>Basidiomycota</taxon>
        <taxon>Agaricomycotina</taxon>
        <taxon>Agaricomycetes</taxon>
        <taxon>Agaricomycetidae</taxon>
        <taxon>Agaricales</taxon>
        <taxon>Marasmiineae</taxon>
        <taxon>Marasmiaceae</taxon>
        <taxon>Marasmius</taxon>
    </lineage>
</organism>
<name>A0ABR3FE96_9AGAR</name>
<evidence type="ECO:0000313" key="4">
    <source>
        <dbReference type="Proteomes" id="UP001465976"/>
    </source>
</evidence>
<evidence type="ECO:0000256" key="2">
    <source>
        <dbReference type="SAM" id="MobiDB-lite"/>
    </source>
</evidence>
<reference evidence="3 4" key="1">
    <citation type="submission" date="2024-02" db="EMBL/GenBank/DDBJ databases">
        <title>A draft genome for the cacao thread blight pathogen Marasmius crinis-equi.</title>
        <authorList>
            <person name="Cohen S.P."/>
            <person name="Baruah I.K."/>
            <person name="Amoako-Attah I."/>
            <person name="Bukari Y."/>
            <person name="Meinhardt L.W."/>
            <person name="Bailey B.A."/>
        </authorList>
    </citation>
    <scope>NUCLEOTIDE SEQUENCE [LARGE SCALE GENOMIC DNA]</scope>
    <source>
        <strain evidence="3 4">GH-76</strain>
    </source>
</reference>
<comment type="caution">
    <text evidence="3">The sequence shown here is derived from an EMBL/GenBank/DDBJ whole genome shotgun (WGS) entry which is preliminary data.</text>
</comment>
<keyword evidence="1" id="KW-0175">Coiled coil</keyword>
<feature type="compositionally biased region" description="Pro residues" evidence="2">
    <location>
        <begin position="128"/>
        <end position="140"/>
    </location>
</feature>
<gene>
    <name evidence="3" type="ORF">V5O48_008471</name>
</gene>
<protein>
    <submittedName>
        <fullName evidence="3">Uncharacterized protein</fullName>
    </submittedName>
</protein>
<evidence type="ECO:0000313" key="3">
    <source>
        <dbReference type="EMBL" id="KAL0573494.1"/>
    </source>
</evidence>
<feature type="region of interest" description="Disordered" evidence="2">
    <location>
        <begin position="1"/>
        <end position="250"/>
    </location>
</feature>
<feature type="compositionally biased region" description="Basic and acidic residues" evidence="2">
    <location>
        <begin position="1"/>
        <end position="10"/>
    </location>
</feature>
<evidence type="ECO:0000256" key="1">
    <source>
        <dbReference type="SAM" id="Coils"/>
    </source>
</evidence>
<feature type="compositionally biased region" description="Pro residues" evidence="2">
    <location>
        <begin position="169"/>
        <end position="178"/>
    </location>
</feature>
<feature type="compositionally biased region" description="Basic residues" evidence="2">
    <location>
        <begin position="35"/>
        <end position="45"/>
    </location>
</feature>
<dbReference type="Proteomes" id="UP001465976">
    <property type="component" value="Unassembled WGS sequence"/>
</dbReference>
<keyword evidence="4" id="KW-1185">Reference proteome</keyword>
<accession>A0ABR3FE96</accession>
<feature type="compositionally biased region" description="Low complexity" evidence="2">
    <location>
        <begin position="205"/>
        <end position="222"/>
    </location>
</feature>
<dbReference type="EMBL" id="JBAHYK010000499">
    <property type="protein sequence ID" value="KAL0573494.1"/>
    <property type="molecule type" value="Genomic_DNA"/>
</dbReference>
<proteinExistence type="predicted"/>
<sequence>MAGADKDTGRPARRSRRCPQCTGPDRPLQKDCVLHSKRAAARASKKTTNEKGAAPSPLPLNNTQNDLSKTPPPNPPPSVIGNSPRDPFLDNNGSSSRPEPPQPDHDGSPRSYAASPILPRVQSSPQGSPGPPLQQAPPPISFEVIDPVLREPRPLWAPEEPPRPIMGRPSPPREPVPAPDGHFLVPSTPSGRSRSHFMTPMDMTPSFNSSPSRSPSTSVSPSIRAAARGERSGHGGHLSTRPSRTLNEDGERLRCTNLNAHHGFMIASKGDEKYPILRPGRLFGRAPKGEIIKKFNKQLDQILIRCERLYDETDAWIYVAAHHPTAPGEYTHWSSPSFASDVPPDFQLPFHQDAAGIFGALKAARRHDVASVELKCAKLRSAVVVAEEAAAAAEERANAAERKLQEQQAAMDMFSRHMRFGGGFPAEGSPSGSMTGHQPSFDMFSRHMRLGGGNPVQGTASGSTTSFPL</sequence>
<feature type="compositionally biased region" description="Polar residues" evidence="2">
    <location>
        <begin position="59"/>
        <end position="68"/>
    </location>
</feature>